<gene>
    <name evidence="5" type="ORF">MNBD_GAMMA19-847</name>
</gene>
<proteinExistence type="predicted"/>
<dbReference type="GO" id="GO:0005524">
    <property type="term" value="F:ATP binding"/>
    <property type="evidence" value="ECO:0007669"/>
    <property type="project" value="UniProtKB-KW"/>
</dbReference>
<evidence type="ECO:0000259" key="4">
    <source>
        <dbReference type="Pfam" id="PF02875"/>
    </source>
</evidence>
<dbReference type="PANTHER" id="PTHR43024">
    <property type="entry name" value="UDP-N-ACETYLMURAMOYL-TRIPEPTIDE--D-ALANYL-D-ALANINE LIGASE"/>
    <property type="match status" value="1"/>
</dbReference>
<dbReference type="Pfam" id="PF02875">
    <property type="entry name" value="Mur_ligase_C"/>
    <property type="match status" value="1"/>
</dbReference>
<accession>A0A3B1A107</accession>
<organism evidence="5">
    <name type="scientific">hydrothermal vent metagenome</name>
    <dbReference type="NCBI Taxonomy" id="652676"/>
    <lineage>
        <taxon>unclassified sequences</taxon>
        <taxon>metagenomes</taxon>
        <taxon>ecological metagenomes</taxon>
    </lineage>
</organism>
<keyword evidence="3" id="KW-0067">ATP-binding</keyword>
<reference evidence="5" key="1">
    <citation type="submission" date="2018-06" db="EMBL/GenBank/DDBJ databases">
        <authorList>
            <person name="Zhirakovskaya E."/>
        </authorList>
    </citation>
    <scope>NUCLEOTIDE SEQUENCE</scope>
</reference>
<evidence type="ECO:0000256" key="2">
    <source>
        <dbReference type="ARBA" id="ARBA00022741"/>
    </source>
</evidence>
<feature type="domain" description="Mur ligase C-terminal" evidence="4">
    <location>
        <begin position="4"/>
        <end position="123"/>
    </location>
</feature>
<dbReference type="PANTHER" id="PTHR43024:SF1">
    <property type="entry name" value="UDP-N-ACETYLMURAMOYL-TRIPEPTIDE--D-ALANYL-D-ALANINE LIGASE"/>
    <property type="match status" value="1"/>
</dbReference>
<feature type="non-terminal residue" evidence="5">
    <location>
        <position position="1"/>
    </location>
</feature>
<dbReference type="Gene3D" id="3.90.190.20">
    <property type="entry name" value="Mur ligase, C-terminal domain"/>
    <property type="match status" value="1"/>
</dbReference>
<dbReference type="InterPro" id="IPR004101">
    <property type="entry name" value="Mur_ligase_C"/>
</dbReference>
<evidence type="ECO:0000313" key="5">
    <source>
        <dbReference type="EMBL" id="VAW97721.1"/>
    </source>
</evidence>
<dbReference type="GO" id="GO:0047480">
    <property type="term" value="F:UDP-N-acetylmuramoyl-tripeptide-D-alanyl-D-alanine ligase activity"/>
    <property type="evidence" value="ECO:0007669"/>
    <property type="project" value="UniProtKB-EC"/>
</dbReference>
<dbReference type="EC" id="6.3.2.10" evidence="5"/>
<evidence type="ECO:0000256" key="3">
    <source>
        <dbReference type="ARBA" id="ARBA00022840"/>
    </source>
</evidence>
<dbReference type="InterPro" id="IPR051046">
    <property type="entry name" value="MurCDEF_CellWall_CoF430Synth"/>
</dbReference>
<name>A0A3B1A107_9ZZZZ</name>
<dbReference type="AlphaFoldDB" id="A0A3B1A107"/>
<sequence>TVPGRLQRKAGIHGAQIIDDTYNANPASLHAALDVLAQCHGDRYLALGDMAELGAKAEEYHQQAGQQARKAGVSRLYAVGECSQHAAQAFGQHGQHFTAQDELISRLQEDLHKDVTLLVKGSRSAHMENVVAALSVAGTVEGMS</sequence>
<keyword evidence="1 5" id="KW-0436">Ligase</keyword>
<dbReference type="SUPFAM" id="SSF53244">
    <property type="entry name" value="MurD-like peptide ligases, peptide-binding domain"/>
    <property type="match status" value="1"/>
</dbReference>
<protein>
    <submittedName>
        <fullName evidence="5">UDP-N-acetylmuramoyl-tripeptide--D-alanyl-D-alanine ligase</fullName>
        <ecNumber evidence="5">6.3.2.10</ecNumber>
    </submittedName>
</protein>
<dbReference type="InterPro" id="IPR036615">
    <property type="entry name" value="Mur_ligase_C_dom_sf"/>
</dbReference>
<dbReference type="EMBL" id="UOFV01000126">
    <property type="protein sequence ID" value="VAW97721.1"/>
    <property type="molecule type" value="Genomic_DNA"/>
</dbReference>
<keyword evidence="2" id="KW-0547">Nucleotide-binding</keyword>
<evidence type="ECO:0000256" key="1">
    <source>
        <dbReference type="ARBA" id="ARBA00022598"/>
    </source>
</evidence>